<evidence type="ECO:0000256" key="3">
    <source>
        <dbReference type="ARBA" id="ARBA00020978"/>
    </source>
</evidence>
<evidence type="ECO:0000256" key="6">
    <source>
        <dbReference type="ARBA" id="ARBA00023034"/>
    </source>
</evidence>
<dbReference type="GO" id="GO:0017119">
    <property type="term" value="C:Golgi transport complex"/>
    <property type="evidence" value="ECO:0007669"/>
    <property type="project" value="InterPro"/>
</dbReference>
<name>A0A4S2LMF7_OPIFE</name>
<feature type="coiled-coil region" evidence="8">
    <location>
        <begin position="11"/>
        <end position="38"/>
    </location>
</feature>
<dbReference type="Proteomes" id="UP000308267">
    <property type="component" value="Unassembled WGS sequence"/>
</dbReference>
<keyword evidence="11" id="KW-1185">Reference proteome</keyword>
<keyword evidence="4" id="KW-0813">Transport</keyword>
<dbReference type="GO" id="GO:0006891">
    <property type="term" value="P:intra-Golgi vesicle-mediated transport"/>
    <property type="evidence" value="ECO:0007669"/>
    <property type="project" value="InterPro"/>
</dbReference>
<keyword evidence="5" id="KW-0653">Protein transport</keyword>
<evidence type="ECO:0000313" key="11">
    <source>
        <dbReference type="Proteomes" id="UP000308267"/>
    </source>
</evidence>
<evidence type="ECO:0000256" key="2">
    <source>
        <dbReference type="ARBA" id="ARBA00006653"/>
    </source>
</evidence>
<dbReference type="Pfam" id="PF08700">
    <property type="entry name" value="VPS51_Exo84_N"/>
    <property type="match status" value="1"/>
</dbReference>
<evidence type="ECO:0000313" key="10">
    <source>
        <dbReference type="EMBL" id="TGZ64855.1"/>
    </source>
</evidence>
<feature type="compositionally biased region" description="Low complexity" evidence="9">
    <location>
        <begin position="401"/>
        <end position="412"/>
    </location>
</feature>
<gene>
    <name evidence="10" type="ORF">CRM22_006150</name>
</gene>
<dbReference type="GO" id="GO:0015031">
    <property type="term" value="P:protein transport"/>
    <property type="evidence" value="ECO:0007669"/>
    <property type="project" value="UniProtKB-KW"/>
</dbReference>
<dbReference type="GO" id="GO:0000139">
    <property type="term" value="C:Golgi membrane"/>
    <property type="evidence" value="ECO:0007669"/>
    <property type="project" value="UniProtKB-SubCell"/>
</dbReference>
<dbReference type="STRING" id="147828.A0A4S2LMF7"/>
<dbReference type="PANTHER" id="PTHR31658:SF0">
    <property type="entry name" value="CONSERVED OLIGOMERIC GOLGI COMPLEX SUBUNIT 1"/>
    <property type="match status" value="1"/>
</dbReference>
<comment type="subcellular location">
    <subcellularLocation>
        <location evidence="1">Golgi apparatus membrane</location>
        <topology evidence="1">Peripheral membrane protein</topology>
    </subcellularLocation>
</comment>
<sequence length="1157" mass="127688">MNTELENLFINNSIEVLQEQLRKRRSEVEKKKDELRSLVGERHRDVIEASDTIQAMKDLSSTVANATRTLATHYSRLTASFSSDYDETTSKCSADFLIAAHVKSLLDIPELIWNHMDSGDHTSAAILFFLGRHVSARLHLSSELLSSDVDVHVLVKRLWNSLAHMEVAVLSACRRRLSAPPSTSQELCNSLTALLLLENTSLDQALTEYLRGRKVALEQILGTSHTETLQLDGGNASSAPPLPLKKQLALVGKLLLSALETTEYLFLDDGVSTVSPVERLGALRRGFLKLQEWKLKGATWLVGDRLYSHLPPEVINFRLFSATCSANRSVSSYEGPSMDLPLSLLEERVCGWWSESLVLCRSTITKSMSHAPNLNSLVSIRASILPMITNWQKQGSCPAQTSSTTNSSIGTSQDGCPPDPSSVEFTMGHLHIGESVLHRAVDLWSELFAEPFLTHIAQLVETKIHDFWCRWTSEVETLVSQLSGRGEPALSFEKSNPQRQIISNELSFVWSDIKPDVLLTEQLSYPTRIGSTKDCKKRTDMVTKSENGAGLHPAATSLTRILRPENIGLIVFCYLTDRSIPAAVCVPHDQSETVCAPPPHLLVFLQRLVFDNSSSSTIDLPLPSASYTGSSSGNRRSPDINQLASRLSLLPSSLQNVCQTFDESIAELVLTVAQSAHQDWLPLWEILVSTLKRAIQRCEDWLLTTAYKRSDSDGNFCEQLAVDPMSGLLLARACQALISLCPSIGAAIVAGTGVIESATTKPSVRTADEYKDKDKSGVAKRGFSWSDLSHLRSVWSSVCAPLLETADRLTLDCLCHATLRTSTTDTFFQRMLAVISPTSNESVACETDQRNHHIILRLLIEYGEFDYLSDVVTPFDDIRLEPGSAEFEMDENAVAILRVPSSISLPLHQLLLSTVRTIGQLLVHKVPVPSLNREICLRIGANLLDMYVKLVEHLPTIPGSKSIEEPSGPLTNGKDPVADSCLSSVVQPIALQLIFDIRYLMQLLVWPTTQSGIPRSRLLEENVTSKELASTVRRKSSDLLSKLEACVDPFDWEMCHQRLSISITHALNTTSHLYVPLIQPGLAGHIDNTKSSAEKSRASGLEVASLLPLISTESMKDKESATTSFSTLQLTLSSCVDKRRSKLGVHGPPKLMQQHFR</sequence>
<keyword evidence="7" id="KW-0472">Membrane</keyword>
<proteinExistence type="inferred from homology"/>
<protein>
    <recommendedName>
        <fullName evidence="3">Conserved oligomeric Golgi complex subunit 1</fullName>
    </recommendedName>
</protein>
<comment type="caution">
    <text evidence="10">The sequence shown here is derived from an EMBL/GenBank/DDBJ whole genome shotgun (WGS) entry which is preliminary data.</text>
</comment>
<dbReference type="OrthoDB" id="46189at2759"/>
<dbReference type="InterPro" id="IPR033370">
    <property type="entry name" value="COG1"/>
</dbReference>
<accession>A0A4S2LMF7</accession>
<dbReference type="AlphaFoldDB" id="A0A4S2LMF7"/>
<evidence type="ECO:0000256" key="5">
    <source>
        <dbReference type="ARBA" id="ARBA00022927"/>
    </source>
</evidence>
<evidence type="ECO:0000256" key="9">
    <source>
        <dbReference type="SAM" id="MobiDB-lite"/>
    </source>
</evidence>
<keyword evidence="6" id="KW-0333">Golgi apparatus</keyword>
<evidence type="ECO:0000256" key="1">
    <source>
        <dbReference type="ARBA" id="ARBA00004395"/>
    </source>
</evidence>
<comment type="similarity">
    <text evidence="2">Belongs to the COG1 family.</text>
</comment>
<evidence type="ECO:0000256" key="4">
    <source>
        <dbReference type="ARBA" id="ARBA00022448"/>
    </source>
</evidence>
<evidence type="ECO:0000256" key="7">
    <source>
        <dbReference type="ARBA" id="ARBA00023136"/>
    </source>
</evidence>
<feature type="region of interest" description="Disordered" evidence="9">
    <location>
        <begin position="396"/>
        <end position="417"/>
    </location>
</feature>
<organism evidence="10 11">
    <name type="scientific">Opisthorchis felineus</name>
    <dbReference type="NCBI Taxonomy" id="147828"/>
    <lineage>
        <taxon>Eukaryota</taxon>
        <taxon>Metazoa</taxon>
        <taxon>Spiralia</taxon>
        <taxon>Lophotrochozoa</taxon>
        <taxon>Platyhelminthes</taxon>
        <taxon>Trematoda</taxon>
        <taxon>Digenea</taxon>
        <taxon>Opisthorchiida</taxon>
        <taxon>Opisthorchiata</taxon>
        <taxon>Opisthorchiidae</taxon>
        <taxon>Opisthorchis</taxon>
    </lineage>
</organism>
<reference evidence="10 11" key="1">
    <citation type="journal article" date="2019" name="BMC Genomics">
        <title>New insights from Opisthorchis felineus genome: update on genomics of the epidemiologically important liver flukes.</title>
        <authorList>
            <person name="Ershov N.I."/>
            <person name="Mordvinov V.A."/>
            <person name="Prokhortchouk E.B."/>
            <person name="Pakharukova M.Y."/>
            <person name="Gunbin K.V."/>
            <person name="Ustyantsev K."/>
            <person name="Genaev M.A."/>
            <person name="Blinov A.G."/>
            <person name="Mazur A."/>
            <person name="Boulygina E."/>
            <person name="Tsygankova S."/>
            <person name="Khrameeva E."/>
            <person name="Chekanov N."/>
            <person name="Fan G."/>
            <person name="Xiao A."/>
            <person name="Zhang H."/>
            <person name="Xu X."/>
            <person name="Yang H."/>
            <person name="Solovyev V."/>
            <person name="Lee S.M."/>
            <person name="Liu X."/>
            <person name="Afonnikov D.A."/>
            <person name="Skryabin K.G."/>
        </authorList>
    </citation>
    <scope>NUCLEOTIDE SEQUENCE [LARGE SCALE GENOMIC DNA]</scope>
    <source>
        <strain evidence="10">AK-0245</strain>
        <tissue evidence="10">Whole organism</tissue>
    </source>
</reference>
<dbReference type="PANTHER" id="PTHR31658">
    <property type="entry name" value="CONSERVED OLIGOMERIC GOLGI COMPLEX SUBUNIT 1"/>
    <property type="match status" value="1"/>
</dbReference>
<keyword evidence="8" id="KW-0175">Coiled coil</keyword>
<dbReference type="EMBL" id="SJOL01006586">
    <property type="protein sequence ID" value="TGZ64855.1"/>
    <property type="molecule type" value="Genomic_DNA"/>
</dbReference>
<evidence type="ECO:0000256" key="8">
    <source>
        <dbReference type="SAM" id="Coils"/>
    </source>
</evidence>